<organism evidence="1 2">
    <name type="scientific">Zooshikella ganghwensis</name>
    <dbReference type="NCBI Taxonomy" id="202772"/>
    <lineage>
        <taxon>Bacteria</taxon>
        <taxon>Pseudomonadati</taxon>
        <taxon>Pseudomonadota</taxon>
        <taxon>Gammaproteobacteria</taxon>
        <taxon>Oceanospirillales</taxon>
        <taxon>Zooshikellaceae</taxon>
        <taxon>Zooshikella</taxon>
    </lineage>
</organism>
<dbReference type="AlphaFoldDB" id="A0A4P9VMI1"/>
<sequence>MCNIAIEERKHQQWTGEFYSDYKRAQLLGVHHQNFQRDYGQLYGTMQEVLSGYCGRALGGVVGLLKAESSI</sequence>
<name>A0A4P9VMI1_9GAMM</name>
<dbReference type="RefSeq" id="WP_094787726.1">
    <property type="nucleotide sequence ID" value="NZ_NDXW01000001.1"/>
</dbReference>
<keyword evidence="2" id="KW-1185">Reference proteome</keyword>
<comment type="caution">
    <text evidence="1">The sequence shown here is derived from an EMBL/GenBank/DDBJ whole genome shotgun (WGS) entry which is preliminary data.</text>
</comment>
<gene>
    <name evidence="1" type="ORF">B9G39_14840</name>
</gene>
<evidence type="ECO:0000313" key="1">
    <source>
        <dbReference type="EMBL" id="RDH44608.1"/>
    </source>
</evidence>
<dbReference type="Proteomes" id="UP000257039">
    <property type="component" value="Unassembled WGS sequence"/>
</dbReference>
<evidence type="ECO:0000313" key="2">
    <source>
        <dbReference type="Proteomes" id="UP000257039"/>
    </source>
</evidence>
<dbReference type="EMBL" id="NDXW01000001">
    <property type="protein sequence ID" value="RDH44608.1"/>
    <property type="molecule type" value="Genomic_DNA"/>
</dbReference>
<proteinExistence type="predicted"/>
<reference evidence="1 2" key="1">
    <citation type="submission" date="2017-04" db="EMBL/GenBank/DDBJ databases">
        <title>Draft genome sequence of Zooshikella ganghwensis VG4 isolated from Red Sea sediments.</title>
        <authorList>
            <person name="Rehman Z."/>
            <person name="Alam I."/>
            <person name="Kamau A."/>
            <person name="Bajic V."/>
            <person name="Leiknes T."/>
        </authorList>
    </citation>
    <scope>NUCLEOTIDE SEQUENCE [LARGE SCALE GENOMIC DNA]</scope>
    <source>
        <strain evidence="1 2">VG4</strain>
    </source>
</reference>
<accession>A0A4P9VMI1</accession>
<protein>
    <submittedName>
        <fullName evidence="1">Uncharacterized protein</fullName>
    </submittedName>
</protein>